<dbReference type="NCBIfam" id="TIGR04197">
    <property type="entry name" value="T7SS_SACOL2603"/>
    <property type="match status" value="1"/>
</dbReference>
<accession>A0A1E5GUX0</accession>
<gene>
    <name evidence="1" type="ORF">BCR23_06125</name>
</gene>
<name>A0A1E5GUX0_9ENTE</name>
<proteinExistence type="predicted"/>
<dbReference type="InterPro" id="IPR021477">
    <property type="entry name" value="TVIIS_effector_SACOL2603_fam"/>
</dbReference>
<protein>
    <submittedName>
        <fullName evidence="1">Type VII secretion effector</fullName>
    </submittedName>
</protein>
<dbReference type="STRING" id="903983.BCR23_06125"/>
<organism evidence="1 2">
    <name type="scientific">Enterococcus quebecensis</name>
    <dbReference type="NCBI Taxonomy" id="903983"/>
    <lineage>
        <taxon>Bacteria</taxon>
        <taxon>Bacillati</taxon>
        <taxon>Bacillota</taxon>
        <taxon>Bacilli</taxon>
        <taxon>Lactobacillales</taxon>
        <taxon>Enterococcaceae</taxon>
        <taxon>Enterococcus</taxon>
    </lineage>
</organism>
<dbReference type="EMBL" id="MIKB01000013">
    <property type="protein sequence ID" value="OEG16462.1"/>
    <property type="molecule type" value="Genomic_DNA"/>
</dbReference>
<evidence type="ECO:0000313" key="1">
    <source>
        <dbReference type="EMBL" id="OEG16462.1"/>
    </source>
</evidence>
<keyword evidence="2" id="KW-1185">Reference proteome</keyword>
<dbReference type="AlphaFoldDB" id="A0A1E5GUX0"/>
<dbReference type="OrthoDB" id="2185308at2"/>
<evidence type="ECO:0000313" key="2">
    <source>
        <dbReference type="Proteomes" id="UP000094764"/>
    </source>
</evidence>
<dbReference type="RefSeq" id="WP_069634914.1">
    <property type="nucleotide sequence ID" value="NZ_JXKZ01000009.1"/>
</dbReference>
<comment type="caution">
    <text evidence="1">The sequence shown here is derived from an EMBL/GenBank/DDBJ whole genome shotgun (WGS) entry which is preliminary data.</text>
</comment>
<sequence length="103" mass="10874">MTGIKSSLTIAGGVSTQFSQVASGFASVNQTTSKAERTTVSGNNKAKNSLSCIHSRGLRVSNAIARDGNNIHSVAKEFNEIDQQIKEVFDFPLFSPSVGGGNR</sequence>
<reference evidence="2" key="1">
    <citation type="submission" date="2016-09" db="EMBL/GenBank/DDBJ databases">
        <authorList>
            <person name="Gulvik C.A."/>
        </authorList>
    </citation>
    <scope>NUCLEOTIDE SEQUENCE [LARGE SCALE GENOMIC DNA]</scope>
    <source>
        <strain evidence="2">LMG 26306</strain>
    </source>
</reference>
<dbReference type="Proteomes" id="UP000094764">
    <property type="component" value="Unassembled WGS sequence"/>
</dbReference>